<comment type="catalytic activity">
    <reaction evidence="10 11">
        <text>Couples ATP hydrolysis with the unwinding of duplex DNA by translocating in the 3'-5' direction.</text>
        <dbReference type="EC" id="5.6.2.4"/>
    </reaction>
</comment>
<dbReference type="InterPro" id="IPR004589">
    <property type="entry name" value="DNA_helicase_ATP-dep_RecQ"/>
</dbReference>
<dbReference type="Pfam" id="PF16124">
    <property type="entry name" value="RecQ_Zn_bind"/>
    <property type="match status" value="1"/>
</dbReference>
<dbReference type="InterPro" id="IPR027417">
    <property type="entry name" value="P-loop_NTPase"/>
</dbReference>
<dbReference type="eggNOG" id="KOG0353">
    <property type="taxonomic scope" value="Eukaryota"/>
</dbReference>
<evidence type="ECO:0000256" key="8">
    <source>
        <dbReference type="ARBA" id="ARBA00023235"/>
    </source>
</evidence>
<dbReference type="Pfam" id="PF00271">
    <property type="entry name" value="Helicase_C"/>
    <property type="match status" value="1"/>
</dbReference>
<dbReference type="NCBIfam" id="TIGR00614">
    <property type="entry name" value="recQ_fam"/>
    <property type="match status" value="1"/>
</dbReference>
<evidence type="ECO:0000256" key="11">
    <source>
        <dbReference type="RuleBase" id="RU364117"/>
    </source>
</evidence>
<feature type="compositionally biased region" description="Acidic residues" evidence="12">
    <location>
        <begin position="665"/>
        <end position="708"/>
    </location>
</feature>
<evidence type="ECO:0000313" key="16">
    <source>
        <dbReference type="Proteomes" id="UP000015241"/>
    </source>
</evidence>
<evidence type="ECO:0000256" key="2">
    <source>
        <dbReference type="ARBA" id="ARBA00022723"/>
    </source>
</evidence>
<evidence type="ECO:0000256" key="7">
    <source>
        <dbReference type="ARBA" id="ARBA00023125"/>
    </source>
</evidence>
<dbReference type="HOGENOM" id="CLU_001103_12_5_1"/>
<evidence type="ECO:0000256" key="4">
    <source>
        <dbReference type="ARBA" id="ARBA00022801"/>
    </source>
</evidence>
<feature type="compositionally biased region" description="Basic and acidic residues" evidence="12">
    <location>
        <begin position="612"/>
        <end position="621"/>
    </location>
</feature>
<keyword evidence="3 11" id="KW-0547">Nucleotide-binding</keyword>
<dbReference type="Gene3D" id="3.40.50.300">
    <property type="entry name" value="P-loop containing nucleotide triphosphate hydrolases"/>
    <property type="match status" value="2"/>
</dbReference>
<dbReference type="Gene3D" id="1.10.10.10">
    <property type="entry name" value="Winged helix-like DNA-binding domain superfamily/Winged helix DNA-binding domain"/>
    <property type="match status" value="1"/>
</dbReference>
<comment type="similarity">
    <text evidence="1 11">Belongs to the helicase family. RecQ subfamily.</text>
</comment>
<evidence type="ECO:0000256" key="1">
    <source>
        <dbReference type="ARBA" id="ARBA00005446"/>
    </source>
</evidence>
<keyword evidence="9 11" id="KW-0539">Nucleus</keyword>
<keyword evidence="7" id="KW-0238">DNA-binding</keyword>
<dbReference type="PANTHER" id="PTHR13710:SF105">
    <property type="entry name" value="ATP-DEPENDENT DNA HELICASE Q1"/>
    <property type="match status" value="1"/>
</dbReference>
<dbReference type="GO" id="GO:0005694">
    <property type="term" value="C:chromosome"/>
    <property type="evidence" value="ECO:0007669"/>
    <property type="project" value="TreeGrafter"/>
</dbReference>
<gene>
    <name evidence="15" type="ORF">FOMPIDRAFT_149806</name>
</gene>
<dbReference type="InterPro" id="IPR002464">
    <property type="entry name" value="DNA/RNA_helicase_DEAH_CS"/>
</dbReference>
<name>S8FXF9_FOMSC</name>
<accession>S8FXF9</accession>
<reference evidence="15 16" key="1">
    <citation type="journal article" date="2012" name="Science">
        <title>The Paleozoic origin of enzymatic lignin decomposition reconstructed from 31 fungal genomes.</title>
        <authorList>
            <person name="Floudas D."/>
            <person name="Binder M."/>
            <person name="Riley R."/>
            <person name="Barry K."/>
            <person name="Blanchette R.A."/>
            <person name="Henrissat B."/>
            <person name="Martinez A.T."/>
            <person name="Otillar R."/>
            <person name="Spatafora J.W."/>
            <person name="Yadav J.S."/>
            <person name="Aerts A."/>
            <person name="Benoit I."/>
            <person name="Boyd A."/>
            <person name="Carlson A."/>
            <person name="Copeland A."/>
            <person name="Coutinho P.M."/>
            <person name="de Vries R.P."/>
            <person name="Ferreira P."/>
            <person name="Findley K."/>
            <person name="Foster B."/>
            <person name="Gaskell J."/>
            <person name="Glotzer D."/>
            <person name="Gorecki P."/>
            <person name="Heitman J."/>
            <person name="Hesse C."/>
            <person name="Hori C."/>
            <person name="Igarashi K."/>
            <person name="Jurgens J.A."/>
            <person name="Kallen N."/>
            <person name="Kersten P."/>
            <person name="Kohler A."/>
            <person name="Kuees U."/>
            <person name="Kumar T.K.A."/>
            <person name="Kuo A."/>
            <person name="LaButti K."/>
            <person name="Larrondo L.F."/>
            <person name="Lindquist E."/>
            <person name="Ling A."/>
            <person name="Lombard V."/>
            <person name="Lucas S."/>
            <person name="Lundell T."/>
            <person name="Martin R."/>
            <person name="McLaughlin D.J."/>
            <person name="Morgenstern I."/>
            <person name="Morin E."/>
            <person name="Murat C."/>
            <person name="Nagy L.G."/>
            <person name="Nolan M."/>
            <person name="Ohm R.A."/>
            <person name="Patyshakuliyeva A."/>
            <person name="Rokas A."/>
            <person name="Ruiz-Duenas F.J."/>
            <person name="Sabat G."/>
            <person name="Salamov A."/>
            <person name="Samejima M."/>
            <person name="Schmutz J."/>
            <person name="Slot J.C."/>
            <person name="St John F."/>
            <person name="Stenlid J."/>
            <person name="Sun H."/>
            <person name="Sun S."/>
            <person name="Syed K."/>
            <person name="Tsang A."/>
            <person name="Wiebenga A."/>
            <person name="Young D."/>
            <person name="Pisabarro A."/>
            <person name="Eastwood D.C."/>
            <person name="Martin F."/>
            <person name="Cullen D."/>
            <person name="Grigoriev I.V."/>
            <person name="Hibbett D.S."/>
        </authorList>
    </citation>
    <scope>NUCLEOTIDE SEQUENCE</scope>
    <source>
        <strain evidence="16">FP-58527</strain>
    </source>
</reference>
<dbReference type="InterPro" id="IPR032284">
    <property type="entry name" value="RecQ_Zn-bd"/>
</dbReference>
<dbReference type="InParanoid" id="S8FXF9"/>
<dbReference type="Pfam" id="PF00270">
    <property type="entry name" value="DEAD"/>
    <property type="match status" value="1"/>
</dbReference>
<dbReference type="GO" id="GO:0009378">
    <property type="term" value="F:four-way junction helicase activity"/>
    <property type="evidence" value="ECO:0007669"/>
    <property type="project" value="TreeGrafter"/>
</dbReference>
<proteinExistence type="inferred from homology"/>
<keyword evidence="5 11" id="KW-0347">Helicase</keyword>
<dbReference type="STRING" id="743788.S8FXF9"/>
<comment type="subcellular location">
    <subcellularLocation>
        <location evidence="11">Nucleus</location>
    </subcellularLocation>
</comment>
<dbReference type="CDD" id="cd18794">
    <property type="entry name" value="SF2_C_RecQ"/>
    <property type="match status" value="1"/>
</dbReference>
<dbReference type="SMART" id="SM00490">
    <property type="entry name" value="HELICc"/>
    <property type="match status" value="1"/>
</dbReference>
<evidence type="ECO:0000256" key="5">
    <source>
        <dbReference type="ARBA" id="ARBA00022806"/>
    </source>
</evidence>
<organism evidence="15 16">
    <name type="scientific">Fomitopsis schrenkii</name>
    <name type="common">Brown rot fungus</name>
    <dbReference type="NCBI Taxonomy" id="2126942"/>
    <lineage>
        <taxon>Eukaryota</taxon>
        <taxon>Fungi</taxon>
        <taxon>Dikarya</taxon>
        <taxon>Basidiomycota</taxon>
        <taxon>Agaricomycotina</taxon>
        <taxon>Agaricomycetes</taxon>
        <taxon>Polyporales</taxon>
        <taxon>Fomitopsis</taxon>
    </lineage>
</organism>
<evidence type="ECO:0000256" key="12">
    <source>
        <dbReference type="SAM" id="MobiDB-lite"/>
    </source>
</evidence>
<dbReference type="GO" id="GO:0000724">
    <property type="term" value="P:double-strand break repair via homologous recombination"/>
    <property type="evidence" value="ECO:0007669"/>
    <property type="project" value="TreeGrafter"/>
</dbReference>
<dbReference type="Proteomes" id="UP000015241">
    <property type="component" value="Unassembled WGS sequence"/>
</dbReference>
<evidence type="ECO:0000256" key="6">
    <source>
        <dbReference type="ARBA" id="ARBA00022840"/>
    </source>
</evidence>
<keyword evidence="16" id="KW-1185">Reference proteome</keyword>
<dbReference type="PROSITE" id="PS51192">
    <property type="entry name" value="HELICASE_ATP_BIND_1"/>
    <property type="match status" value="1"/>
</dbReference>
<comment type="catalytic activity">
    <reaction evidence="11">
        <text>ATP + H2O = ADP + phosphate + H(+)</text>
        <dbReference type="Rhea" id="RHEA:13065"/>
        <dbReference type="ChEBI" id="CHEBI:15377"/>
        <dbReference type="ChEBI" id="CHEBI:15378"/>
        <dbReference type="ChEBI" id="CHEBI:30616"/>
        <dbReference type="ChEBI" id="CHEBI:43474"/>
        <dbReference type="ChEBI" id="CHEBI:456216"/>
    </reaction>
</comment>
<evidence type="ECO:0000313" key="15">
    <source>
        <dbReference type="EMBL" id="EPT05806.1"/>
    </source>
</evidence>
<keyword evidence="6 11" id="KW-0067">ATP-binding</keyword>
<evidence type="ECO:0000259" key="14">
    <source>
        <dbReference type="PROSITE" id="PS51194"/>
    </source>
</evidence>
<evidence type="ECO:0000256" key="3">
    <source>
        <dbReference type="ARBA" id="ARBA00022741"/>
    </source>
</evidence>
<dbReference type="GO" id="GO:0043138">
    <property type="term" value="F:3'-5' DNA helicase activity"/>
    <property type="evidence" value="ECO:0007669"/>
    <property type="project" value="UniProtKB-EC"/>
</dbReference>
<dbReference type="EMBL" id="KE504123">
    <property type="protein sequence ID" value="EPT05806.1"/>
    <property type="molecule type" value="Genomic_DNA"/>
</dbReference>
<dbReference type="SMART" id="SM00487">
    <property type="entry name" value="DEXDc"/>
    <property type="match status" value="1"/>
</dbReference>
<dbReference type="GO" id="GO:0005634">
    <property type="term" value="C:nucleus"/>
    <property type="evidence" value="ECO:0007669"/>
    <property type="project" value="UniProtKB-SubCell"/>
</dbReference>
<dbReference type="GO" id="GO:0005524">
    <property type="term" value="F:ATP binding"/>
    <property type="evidence" value="ECO:0007669"/>
    <property type="project" value="UniProtKB-KW"/>
</dbReference>
<sequence>MEDETGYLSNEVFGIEKFRLCQEGVCNANLARRDIVCVMPTGGGKSLTYQLPAILTSGCTIVVSPLISLMTDQVLHLDEFGVSAVMLSSAVSHAESRKIQAHLYAMASGECAPKNEVKLCYVTPEKLGQDKNFWSLLNKLYEARKLARFVIDEAHCVSEMGHDYRPHYKDLGKLRTVFRKVPILALSATCPPKVLQDISRTLGLQYPPKRGAEAEPEGTVYFSAPLYRKNLHYSVLSKPNNFADAIKVTREFILNKHRNQSGIIYCLSKKDVEHVAKELASESNGQIRTGIYHAEVPDGRKAQLHREWREGKVNVVCATIAFGLGIDKADVRFVIHHSKSVEGLYQESGRAGRDGKDADCVLLYNPKDADRVFALTSSIPQSRGKLMDILRFVQDFEGCRKIFFANYFSVSAQLSVEEWTTEETAALDPCGHCDNCTRAPGSVKRVDLRLPAWQTLRAAEDIKRCGARLTLRQLGELVRGLGRGKVNVSGTRHKRTKGSITIAMDELAGGKVQLSREETEMLCIHLLIHDYLQEEFVPNKHTTNTYLVPGDKARRFTSLARSDVVEKGLGPKLESAFPVTGKRKAAAKDPGKDGVQPPAARAKRKRPTAPHPGERNDGYDEAVAHEGDDIDDITYVHRRQGTDVGGTIYVHHKQGNGRNSPIVIEDSDEGDDDDVEGAEDGIEGDVEAFEDDVGDIDIEDEDGSDEDWSFSLRSARPLKRTRLQPYVELPMRRAPVDDDVISIDSD</sequence>
<evidence type="ECO:0000259" key="13">
    <source>
        <dbReference type="PROSITE" id="PS51192"/>
    </source>
</evidence>
<dbReference type="OrthoDB" id="10261556at2759"/>
<feature type="region of interest" description="Disordered" evidence="12">
    <location>
        <begin position="574"/>
        <end position="621"/>
    </location>
</feature>
<dbReference type="EC" id="5.6.2.4" evidence="11"/>
<dbReference type="CDD" id="cd17920">
    <property type="entry name" value="DEXHc_RecQ"/>
    <property type="match status" value="1"/>
</dbReference>
<dbReference type="InterPro" id="IPR001650">
    <property type="entry name" value="Helicase_C-like"/>
</dbReference>
<feature type="domain" description="Helicase C-terminal" evidence="14">
    <location>
        <begin position="241"/>
        <end position="397"/>
    </location>
</feature>
<dbReference type="InterPro" id="IPR014001">
    <property type="entry name" value="Helicase_ATP-bd"/>
</dbReference>
<protein>
    <recommendedName>
        <fullName evidence="11">ATP-dependent DNA helicase</fullName>
        <ecNumber evidence="11">5.6.2.4</ecNumber>
    </recommendedName>
</protein>
<feature type="region of interest" description="Disordered" evidence="12">
    <location>
        <begin position="651"/>
        <end position="709"/>
    </location>
</feature>
<dbReference type="PROSITE" id="PS00690">
    <property type="entry name" value="DEAH_ATP_HELICASE"/>
    <property type="match status" value="1"/>
</dbReference>
<dbReference type="InterPro" id="IPR011545">
    <property type="entry name" value="DEAD/DEAH_box_helicase_dom"/>
</dbReference>
<dbReference type="InterPro" id="IPR036388">
    <property type="entry name" value="WH-like_DNA-bd_sf"/>
</dbReference>
<dbReference type="GO" id="GO:0003677">
    <property type="term" value="F:DNA binding"/>
    <property type="evidence" value="ECO:0007669"/>
    <property type="project" value="UniProtKB-KW"/>
</dbReference>
<dbReference type="GO" id="GO:0005737">
    <property type="term" value="C:cytoplasm"/>
    <property type="evidence" value="ECO:0007669"/>
    <property type="project" value="TreeGrafter"/>
</dbReference>
<keyword evidence="4 11" id="KW-0378">Hydrolase</keyword>
<dbReference type="GO" id="GO:0016887">
    <property type="term" value="F:ATP hydrolysis activity"/>
    <property type="evidence" value="ECO:0007669"/>
    <property type="project" value="RHEA"/>
</dbReference>
<keyword evidence="8" id="KW-0413">Isomerase</keyword>
<dbReference type="SUPFAM" id="SSF52540">
    <property type="entry name" value="P-loop containing nucleoside triphosphate hydrolases"/>
    <property type="match status" value="1"/>
</dbReference>
<evidence type="ECO:0000256" key="9">
    <source>
        <dbReference type="ARBA" id="ARBA00023242"/>
    </source>
</evidence>
<dbReference type="PROSITE" id="PS51194">
    <property type="entry name" value="HELICASE_CTER"/>
    <property type="match status" value="1"/>
</dbReference>
<keyword evidence="2" id="KW-0479">Metal-binding</keyword>
<dbReference type="PANTHER" id="PTHR13710">
    <property type="entry name" value="DNA HELICASE RECQ FAMILY MEMBER"/>
    <property type="match status" value="1"/>
</dbReference>
<feature type="domain" description="Helicase ATP-binding" evidence="13">
    <location>
        <begin position="26"/>
        <end position="208"/>
    </location>
</feature>
<dbReference type="AlphaFoldDB" id="S8FXF9"/>
<dbReference type="GO" id="GO:0046872">
    <property type="term" value="F:metal ion binding"/>
    <property type="evidence" value="ECO:0007669"/>
    <property type="project" value="UniProtKB-KW"/>
</dbReference>
<evidence type="ECO:0000256" key="10">
    <source>
        <dbReference type="ARBA" id="ARBA00034617"/>
    </source>
</evidence>